<dbReference type="RefSeq" id="WP_009204159.1">
    <property type="nucleotide sequence ID" value="NZ_BAABXM010000001.1"/>
</dbReference>
<evidence type="ECO:0000313" key="3">
    <source>
        <dbReference type="EMBL" id="CUM94214.1"/>
    </source>
</evidence>
<accession>A0A174USM6</accession>
<keyword evidence="2" id="KW-0813">Transport</keyword>
<evidence type="ECO:0000313" key="9">
    <source>
        <dbReference type="Proteomes" id="UP000095564"/>
    </source>
</evidence>
<dbReference type="Proteomes" id="UP000095564">
    <property type="component" value="Unassembled WGS sequence"/>
</dbReference>
<dbReference type="EMBL" id="CYXY01000008">
    <property type="protein sequence ID" value="CUM94214.1"/>
    <property type="molecule type" value="Genomic_DNA"/>
</dbReference>
<proteinExistence type="predicted"/>
<dbReference type="Gene3D" id="3.30.1340.10">
    <property type="entry name" value="HPr-like"/>
    <property type="match status" value="1"/>
</dbReference>
<dbReference type="InterPro" id="IPR035895">
    <property type="entry name" value="HPr-like_sf"/>
</dbReference>
<evidence type="ECO:0000313" key="8">
    <source>
        <dbReference type="Proteomes" id="UP000095553"/>
    </source>
</evidence>
<dbReference type="Proteomes" id="UP000188159">
    <property type="component" value="Chromosome"/>
</dbReference>
<name>A0A174USM6_ANAHA</name>
<evidence type="ECO:0000313" key="7">
    <source>
        <dbReference type="EMBL" id="WMD17310.1"/>
    </source>
</evidence>
<dbReference type="AlphaFoldDB" id="A0A174USM6"/>
<evidence type="ECO:0000313" key="10">
    <source>
        <dbReference type="Proteomes" id="UP000095598"/>
    </source>
</evidence>
<dbReference type="EMBL" id="CZAU01000062">
    <property type="protein sequence ID" value="CUQ24346.1"/>
    <property type="molecule type" value="Genomic_DNA"/>
</dbReference>
<protein>
    <submittedName>
        <fullName evidence="6">HPr family phosphocarrier protein</fullName>
    </submittedName>
    <submittedName>
        <fullName evidence="2">PTS sugar transporter</fullName>
    </submittedName>
    <submittedName>
        <fullName evidence="5">Phosphocarrier protein Chr</fullName>
    </submittedName>
</protein>
<feature type="domain" description="HPr" evidence="1">
    <location>
        <begin position="1"/>
        <end position="78"/>
    </location>
</feature>
<dbReference type="InterPro" id="IPR000032">
    <property type="entry name" value="HPr-like"/>
</dbReference>
<dbReference type="EMBL" id="CP132968">
    <property type="protein sequence ID" value="WMD17310.1"/>
    <property type="molecule type" value="Genomic_DNA"/>
</dbReference>
<reference evidence="8 9" key="1">
    <citation type="submission" date="2015-09" db="EMBL/GenBank/DDBJ databases">
        <authorList>
            <consortium name="Pathogen Informatics"/>
        </authorList>
    </citation>
    <scope>NUCLEOTIDE SEQUENCE [LARGE SCALE GENOMIC DNA]</scope>
    <source>
        <strain evidence="4 10">2789STDY5608868</strain>
        <strain evidence="5 9">2789STDY5834908</strain>
        <strain evidence="3 8">2789STDY5834959</strain>
    </source>
</reference>
<dbReference type="Proteomes" id="UP001243496">
    <property type="component" value="Chromosome"/>
</dbReference>
<dbReference type="SUPFAM" id="SSF55594">
    <property type="entry name" value="HPr-like"/>
    <property type="match status" value="1"/>
</dbReference>
<evidence type="ECO:0000313" key="2">
    <source>
        <dbReference type="EMBL" id="AQP38629.1"/>
    </source>
</evidence>
<dbReference type="PROSITE" id="PS51350">
    <property type="entry name" value="PTS_HPR_DOM"/>
    <property type="match status" value="1"/>
</dbReference>
<dbReference type="EMBL" id="CP012098">
    <property type="protein sequence ID" value="AQP38629.1"/>
    <property type="molecule type" value="Genomic_DNA"/>
</dbReference>
<dbReference type="Proteomes" id="UP000095598">
    <property type="component" value="Unassembled WGS sequence"/>
</dbReference>
<dbReference type="GeneID" id="92740569"/>
<evidence type="ECO:0000259" key="1">
    <source>
        <dbReference type="PROSITE" id="PS51350"/>
    </source>
</evidence>
<dbReference type="Pfam" id="PF00381">
    <property type="entry name" value="PTS-HPr"/>
    <property type="match status" value="1"/>
</dbReference>
<evidence type="ECO:0000313" key="5">
    <source>
        <dbReference type="EMBL" id="CUQ24346.1"/>
    </source>
</evidence>
<reference evidence="7" key="5">
    <citation type="submission" date="2023-08" db="EMBL/GenBank/DDBJ databases">
        <title>Complete Genome Sequences of butyrate producing Anaerostipes hadrus strains BA1 and GIF7 isolated from the terminal ileum of a healthy lean male.</title>
        <authorList>
            <person name="Low A."/>
            <person name="Sheludchenko M."/>
            <person name="Cheng H.E."/>
            <person name="Koh X.Q."/>
            <person name="Lee J."/>
        </authorList>
    </citation>
    <scope>NUCLEOTIDE SEQUENCE</scope>
    <source>
        <strain evidence="7">BA1</strain>
    </source>
</reference>
<dbReference type="EMBL" id="CYXT01000019">
    <property type="protein sequence ID" value="CUN06512.1"/>
    <property type="molecule type" value="Genomic_DNA"/>
</dbReference>
<evidence type="ECO:0000313" key="12">
    <source>
        <dbReference type="Proteomes" id="UP001644750"/>
    </source>
</evidence>
<keyword evidence="12" id="KW-1185">Reference proteome</keyword>
<dbReference type="OrthoDB" id="2051287at2"/>
<dbReference type="Proteomes" id="UP001644750">
    <property type="component" value="Unassembled WGS sequence"/>
</dbReference>
<reference evidence="6" key="4">
    <citation type="submission" date="2020-02" db="EMBL/GenBank/DDBJ databases">
        <authorList>
            <person name="Littmann E."/>
            <person name="Sorbara M."/>
        </authorList>
    </citation>
    <scope>NUCLEOTIDE SEQUENCE</scope>
    <source>
        <strain evidence="6">MSK.14.57</strain>
    </source>
</reference>
<reference evidence="6 12" key="3">
    <citation type="journal article" date="2020" name="Cell Host Microbe">
        <title>Functional and Genomic Variation between Human-Derived Isolates of Lachnospiraceae Reveals Inter- and Intra-Species Diversity.</title>
        <authorList>
            <person name="Sorbara M.T."/>
            <person name="Littmann E.R."/>
            <person name="Fontana E."/>
            <person name="Moody T.U."/>
            <person name="Kohout C.E."/>
            <person name="Gjonbalaj M."/>
            <person name="Eaton V."/>
            <person name="Seok R."/>
            <person name="Leiner I.M."/>
            <person name="Pamer E.G."/>
        </authorList>
    </citation>
    <scope>NUCLEOTIDE SEQUENCE [LARGE SCALE GENOMIC DNA]</scope>
    <source>
        <strain evidence="6 12">MSK.14.57</strain>
    </source>
</reference>
<evidence type="ECO:0000313" key="4">
    <source>
        <dbReference type="EMBL" id="CUN06512.1"/>
    </source>
</evidence>
<evidence type="ECO:0000313" key="6">
    <source>
        <dbReference type="EMBL" id="NSJ81091.1"/>
    </source>
</evidence>
<dbReference type="EMBL" id="JAAITB010000063">
    <property type="protein sequence ID" value="NSJ81091.1"/>
    <property type="molecule type" value="Genomic_DNA"/>
</dbReference>
<sequence>MDTNFIISLDSIADVNAFANTIAHFKSEIDLSSGRYIVNAKSIMGIFSLDLTRPLTLTVHGKDELEEISSAIAPYLKK</sequence>
<gene>
    <name evidence="2" type="ORF">DO83_02810</name>
    <name evidence="4" type="ORF">ERS852425_02391</name>
    <name evidence="5" type="ORF">ERS852520_03499</name>
    <name evidence="3" type="ORF">ERS852571_01511</name>
    <name evidence="6" type="ORF">G5A72_16235</name>
    <name evidence="7" type="ORF">RBI15_04155</name>
</gene>
<reference evidence="2 11" key="2">
    <citation type="journal article" date="2016" name="Sci. Rep.">
        <title>Accelerated dysbiosis of gut microbiota during aggravation of DSS-induced colitis by a butyrate-producing bacterium.</title>
        <authorList>
            <person name="Zhang Q."/>
            <person name="Wu Y."/>
            <person name="Wang J."/>
            <person name="Wu G."/>
            <person name="Long W."/>
            <person name="Xue Z."/>
            <person name="Wang L."/>
            <person name="Zhang X."/>
            <person name="Pang X."/>
            <person name="Zhao Y."/>
            <person name="Zhao L."/>
            <person name="Zhang C."/>
        </authorList>
    </citation>
    <scope>NUCLEOTIDE SEQUENCE [LARGE SCALE GENOMIC DNA]</scope>
    <source>
        <strain evidence="2 11">BPB5</strain>
    </source>
</reference>
<evidence type="ECO:0000313" key="11">
    <source>
        <dbReference type="Proteomes" id="UP000188159"/>
    </source>
</evidence>
<keyword evidence="2" id="KW-0762">Sugar transport</keyword>
<dbReference type="Proteomes" id="UP000095553">
    <property type="component" value="Unassembled WGS sequence"/>
</dbReference>
<organism evidence="5 9">
    <name type="scientific">Anaerostipes hadrus</name>
    <dbReference type="NCBI Taxonomy" id="649756"/>
    <lineage>
        <taxon>Bacteria</taxon>
        <taxon>Bacillati</taxon>
        <taxon>Bacillota</taxon>
        <taxon>Clostridia</taxon>
        <taxon>Lachnospirales</taxon>
        <taxon>Lachnospiraceae</taxon>
        <taxon>Anaerostipes</taxon>
    </lineage>
</organism>